<feature type="domain" description="Dermonecrotic toxin N-terminal" evidence="2">
    <location>
        <begin position="369"/>
        <end position="583"/>
    </location>
</feature>
<gene>
    <name evidence="3" type="ORF">HX826_08635</name>
</gene>
<reference evidence="3 4" key="1">
    <citation type="submission" date="2020-04" db="EMBL/GenBank/DDBJ databases">
        <title>Molecular characterization of pseudomonads from Agaricus bisporus reveal novel blotch 2 pathogens in Western Europe.</title>
        <authorList>
            <person name="Taparia T."/>
            <person name="Krijger M."/>
            <person name="Haynes E."/>
            <person name="Elpinstone J.G."/>
            <person name="Noble R."/>
            <person name="Van Der Wolf J."/>
        </authorList>
    </citation>
    <scope>NUCLEOTIDE SEQUENCE [LARGE SCALE GENOMIC DNA]</scope>
    <source>
        <strain evidence="3 4">IPO3753</strain>
    </source>
</reference>
<feature type="domain" description="Dermonecrotic toxin N-terminal" evidence="2">
    <location>
        <begin position="751"/>
        <end position="912"/>
    </location>
</feature>
<dbReference type="CDD" id="cd14729">
    <property type="entry name" value="RtxA-like"/>
    <property type="match status" value="2"/>
</dbReference>
<evidence type="ECO:0000259" key="2">
    <source>
        <dbReference type="Pfam" id="PF20178"/>
    </source>
</evidence>
<dbReference type="EMBL" id="JACAQR010000011">
    <property type="protein sequence ID" value="NWD41930.1"/>
    <property type="molecule type" value="Genomic_DNA"/>
</dbReference>
<accession>A0AAJ3H1Y6</accession>
<proteinExistence type="predicted"/>
<organism evidence="3 4">
    <name type="scientific">Pseudomonas yamanorum</name>
    <dbReference type="NCBI Taxonomy" id="515393"/>
    <lineage>
        <taxon>Bacteria</taxon>
        <taxon>Pseudomonadati</taxon>
        <taxon>Pseudomonadota</taxon>
        <taxon>Gammaproteobacteria</taxon>
        <taxon>Pseudomonadales</taxon>
        <taxon>Pseudomonadaceae</taxon>
        <taxon>Pseudomonas</taxon>
    </lineage>
</organism>
<name>A0AAJ3H1Y6_9PSED</name>
<dbReference type="SUPFAM" id="SSF159501">
    <property type="entry name" value="EreA/ChaN-like"/>
    <property type="match status" value="2"/>
</dbReference>
<evidence type="ECO:0000313" key="3">
    <source>
        <dbReference type="EMBL" id="NWD41930.1"/>
    </source>
</evidence>
<dbReference type="Gene3D" id="3.40.50.11550">
    <property type="match status" value="2"/>
</dbReference>
<dbReference type="RefSeq" id="WP_177025791.1">
    <property type="nucleotide sequence ID" value="NZ_JACAQR010000011.1"/>
</dbReference>
<dbReference type="Pfam" id="PF20178">
    <property type="entry name" value="ToxA_N"/>
    <property type="match status" value="2"/>
</dbReference>
<evidence type="ECO:0000256" key="1">
    <source>
        <dbReference type="SAM" id="MobiDB-lite"/>
    </source>
</evidence>
<evidence type="ECO:0000313" key="4">
    <source>
        <dbReference type="Proteomes" id="UP000546584"/>
    </source>
</evidence>
<dbReference type="InterPro" id="IPR046673">
    <property type="entry name" value="ToxA_N"/>
</dbReference>
<sequence>MPALPPNTSPLTPEQLNNHLLQIGHRLQVFPNGQAPAAQSSAELLEMQALHAALAEESRWSLQNAQVHYTVPGNWVIQGEPGRLNRTRISQALHKKLAALEIERRPNGHLRKNWILDSHQPMLEAEARLKVKDRLLSPADQLLVTNIVSGPELRPGIHRLTFRYRQQTIEFAGVFVLTRSQTPATHLEIEDGDVLLFTPSRGLEAFTSLKHLDRTLQERMKQAAWRQELLQHLPRRYQHLRSASIWPLVPEPIDSLPLNEHTYNALQDKQHQDIAFALGLDGHPAPADVARMTLELDQALRCSPWDLASRLELRAQQLLEKLLHESAPDWYRSANEAQRKTLAEHLRTYEHLSLQVLALLGPAASPETMARLQLLEHLDDDLDIQGLIPEQLQISTERTLKSGNSYNQHNNLVQLAVRGLHRGDEQAGSEFLEHTQLTYAQQPLPPEFQDVTPAYLADLLAKVQPSLTFAEEQKRAHSLPAVQEAMQQMLDSRLHALAYSASLQNHISADDYALIQTLSEGPSPTLTACCLFLHKAPLKDLWVLRQTDATGAVKRLLLCTPHAPRTEQFQAFGSERELQAHILGWSQEVASVPGSRSMKDYLLEQLVSRIRPKYSAMLSALGFAPASLEYLMISFGAPSTYEACLVEMSTTTLAMQADEYLHQMPKWLSQASAADRQKLADLKEQAQGAAQAYAASPGSPQQFPDFDSYLHKAAKTALNQLLGNPILAVDPNLVGVITPRERVSYTTLYRNGYDASLGFINPDASTTAQFKGPPGVDLNRLTAQTVSDSVRGTWIGDRYVAEVEKTLLDPQAPHYPWRRNMALEVTQLHMHVAALECCLQGCLATSDLAWLEKNIDSLADNSDAVRNRYRLYPLQISGQVIDGCYLFHHADDLPLLYTPHAPDGIAFRPQREFNERLKNLEGMDTYYISRVASVERAAFEPRLHALVAGLPAQLKGVYSKPVFDEVPRTALPLKNLHYHTYDKKLRHRIDEVKSTTTGRLQMIMELVSVIGEITIAVLTAPFPTLSLALGGLLVFKDSMLALHAYSRNDTAAALGHYLGALLNAGGALLTDLRPLLFAPVKLARPPLRHVARVAKDQQAMTLIKQLQPQPPLPQGMQPVLFAGDNLWASHTPDSLGRFLLFRYDNTSGQLRSTGKLVNQTVDGQWQRSGVIGGMPDPERLGQPYELSKKYRRDVAAIIAPEDRSALFQQIAYLDRDLNTHTIWISRRQLDPALRQHLDNVRALTDDADAFFARLPAVVPRAETLNPAPDIAVRDLLKLLIDDAHNLVVGEAPFSTVAKQVLIENMQYLRELNVTVLYIEPLWRDIHHLKTHSRFSSGFSKRAEGQLKSLDKENYRDPEGLHGHWMLVKTAQQHGIEVRPLNASSSYDLENTLCLLDSRPAPIRSNRLTNFYSHTLINDDQAKKPGERWIALVDQKRMSTYRGTPGLADLQKSIALRVDDAFDQPTRVIADVAGGIPGDALAKGDLKLSLYTASQPAPRPGPSVERSHSLRPTRPLPAEAPHHFSTFDLPHEHLNLISDEITLPIGTREALFATAYRETASSRRAAQTTFDQTRKKLQTQAQAFFTEHTPPARGALLAVDPAVDEVKFIDQLLDTADGLVVGEAHAGTSSKGFLSQHMEYLKGQREVKTLYMEQLTTELHQADLDIVHSLGFMPDELWSYLNALDKGHGVPADSPYSFVSLVQVAMKHNVRIRALDCVASLRVDGMTASRTSMFNYFATQVIRADQLQQGPHKWVALVGETHANTHHGVPGIAELNNGISLLLDDVPPGSASGFVREPASVQALPREQQWPLVRYDFKKNVEVAGAPLPPPVVPAPSPSLEQRLRRKGDYLLQRTLDDGLEMVHKNRDGVLVHTSLQQDARGHFVNRWNLDDRRFSSREALIDIITTSKRMRQVH</sequence>
<feature type="region of interest" description="Disordered" evidence="1">
    <location>
        <begin position="1492"/>
        <end position="1515"/>
    </location>
</feature>
<comment type="caution">
    <text evidence="3">The sequence shown here is derived from an EMBL/GenBank/DDBJ whole genome shotgun (WGS) entry which is preliminary data.</text>
</comment>
<protein>
    <submittedName>
        <fullName evidence="3">Type III effector</fullName>
    </submittedName>
</protein>
<dbReference type="Proteomes" id="UP000546584">
    <property type="component" value="Unassembled WGS sequence"/>
</dbReference>